<dbReference type="Proteomes" id="UP000002280">
    <property type="component" value="Chromosome 3"/>
</dbReference>
<evidence type="ECO:0000313" key="15">
    <source>
        <dbReference type="Ensembl" id="ENSMODP00000007325.3"/>
    </source>
</evidence>
<evidence type="ECO:0000256" key="13">
    <source>
        <dbReference type="RuleBase" id="RU363063"/>
    </source>
</evidence>
<dbReference type="Pfam" id="PF01762">
    <property type="entry name" value="Galactosyl_T"/>
    <property type="match status" value="1"/>
</dbReference>
<evidence type="ECO:0000256" key="1">
    <source>
        <dbReference type="ARBA" id="ARBA00004323"/>
    </source>
</evidence>
<dbReference type="OMA" id="TINSEMY"/>
<dbReference type="Ensembl" id="ENSMODT00000007474.3">
    <property type="protein sequence ID" value="ENSMODP00000007325.3"/>
    <property type="gene ID" value="ENSMODG00000005923.3"/>
</dbReference>
<dbReference type="STRING" id="13616.ENSMODP00000007325"/>
<dbReference type="EC" id="2.4.1.-" evidence="13"/>
<dbReference type="HOGENOM" id="CLU_036849_2_1_1"/>
<keyword evidence="8" id="KW-1133">Transmembrane helix</keyword>
<dbReference type="AlphaFoldDB" id="F6WX53"/>
<dbReference type="GeneTree" id="ENSGT00940000163421"/>
<dbReference type="GO" id="GO:0000139">
    <property type="term" value="C:Golgi membrane"/>
    <property type="evidence" value="ECO:0000318"/>
    <property type="project" value="GO_Central"/>
</dbReference>
<organism evidence="15 16">
    <name type="scientific">Monodelphis domestica</name>
    <name type="common">Gray short-tailed opossum</name>
    <dbReference type="NCBI Taxonomy" id="13616"/>
    <lineage>
        <taxon>Eukaryota</taxon>
        <taxon>Metazoa</taxon>
        <taxon>Chordata</taxon>
        <taxon>Craniata</taxon>
        <taxon>Vertebrata</taxon>
        <taxon>Euteleostomi</taxon>
        <taxon>Mammalia</taxon>
        <taxon>Metatheria</taxon>
        <taxon>Didelphimorphia</taxon>
        <taxon>Didelphidae</taxon>
        <taxon>Monodelphis</taxon>
    </lineage>
</organism>
<keyword evidence="5" id="KW-0808">Transferase</keyword>
<dbReference type="PANTHER" id="PTHR11214">
    <property type="entry name" value="BETA-1,3-N-ACETYLGLUCOSAMINYLTRANSFERASE"/>
    <property type="match status" value="1"/>
</dbReference>
<evidence type="ECO:0000256" key="11">
    <source>
        <dbReference type="ARBA" id="ARBA00023136"/>
    </source>
</evidence>
<protein>
    <recommendedName>
        <fullName evidence="13">Hexosyltransferase</fullName>
        <ecNumber evidence="13">2.4.1.-</ecNumber>
    </recommendedName>
</protein>
<evidence type="ECO:0000256" key="10">
    <source>
        <dbReference type="ARBA" id="ARBA00023098"/>
    </source>
</evidence>
<evidence type="ECO:0000256" key="4">
    <source>
        <dbReference type="ARBA" id="ARBA00022676"/>
    </source>
</evidence>
<dbReference type="GO" id="GO:0006629">
    <property type="term" value="P:lipid metabolic process"/>
    <property type="evidence" value="ECO:0007669"/>
    <property type="project" value="UniProtKB-KW"/>
</dbReference>
<dbReference type="InParanoid" id="F6WX53"/>
<keyword evidence="6" id="KW-0812">Transmembrane</keyword>
<evidence type="ECO:0000256" key="12">
    <source>
        <dbReference type="ARBA" id="ARBA00023180"/>
    </source>
</evidence>
<evidence type="ECO:0000256" key="5">
    <source>
        <dbReference type="ARBA" id="ARBA00022679"/>
    </source>
</evidence>
<dbReference type="InterPro" id="IPR002659">
    <property type="entry name" value="Glyco_trans_31"/>
</dbReference>
<comment type="subcellular location">
    <subcellularLocation>
        <location evidence="1 13">Golgi apparatus membrane</location>
        <topology evidence="1 13">Single-pass type II membrane protein</topology>
    </subcellularLocation>
</comment>
<keyword evidence="11" id="KW-0472">Membrane</keyword>
<accession>F6WX53</accession>
<reference evidence="15" key="3">
    <citation type="submission" date="2025-09" db="UniProtKB">
        <authorList>
            <consortium name="Ensembl"/>
        </authorList>
    </citation>
    <scope>IDENTIFICATION</scope>
</reference>
<gene>
    <name evidence="15" type="primary">LOC100012002</name>
</gene>
<keyword evidence="16" id="KW-1185">Reference proteome</keyword>
<evidence type="ECO:0000256" key="9">
    <source>
        <dbReference type="ARBA" id="ARBA00023034"/>
    </source>
</evidence>
<evidence type="ECO:0000256" key="14">
    <source>
        <dbReference type="SAM" id="SignalP"/>
    </source>
</evidence>
<sequence length="347" mass="40117">MLIIMRLCCLLSRSLDLRSLEWSYLFLDSQTCQLLASWTTPAYLSLPSPRISSRKFEWKIQTPHPFDLRYPYSYPFLINHPDKCEGPRGAPFLLMLVMTRPQDVGVRQAIRQTWGNETLVPSVVVRRLFVLGLPPPLFDKELQALLEEEDREHGDLLQVGFLDTYRNLTLKVLMGLEWMAQHCPSAKYVLKVDSDVFLNPRFLLHQVLWPNGPSPPDFITGHINRNTNPVRRLHTKWYMPPELYSQSKYPDYCVGPGYVLSGSLALRILTTAQHVKAIYLEDVFVGLCLRLLGVKPTPAPPNTFLMFRRKYNHCAFQRLVLVHQFQHQELLKIWPDFLTSNAACPTV</sequence>
<keyword evidence="10" id="KW-0443">Lipid metabolism</keyword>
<dbReference type="PANTHER" id="PTHR11214:SF151">
    <property type="entry name" value="HEXOSYLTRANSFERASE"/>
    <property type="match status" value="1"/>
</dbReference>
<comment type="pathway">
    <text evidence="2">Protein modification; protein glycosylation.</text>
</comment>
<keyword evidence="14" id="KW-0732">Signal</keyword>
<keyword evidence="12" id="KW-0325">Glycoprotein</keyword>
<evidence type="ECO:0000256" key="7">
    <source>
        <dbReference type="ARBA" id="ARBA00022968"/>
    </source>
</evidence>
<feature type="chain" id="PRO_5023903120" description="Hexosyltransferase" evidence="14">
    <location>
        <begin position="20"/>
        <end position="347"/>
    </location>
</feature>
<dbReference type="GO" id="GO:0008499">
    <property type="term" value="F:N-acetyl-beta-D-glucosaminide beta-(1,3)-galactosyltransferase activity"/>
    <property type="evidence" value="ECO:0000318"/>
    <property type="project" value="GO_Central"/>
</dbReference>
<name>F6WX53_MONDO</name>
<proteinExistence type="inferred from homology"/>
<dbReference type="Bgee" id="ENSMODG00000005923">
    <property type="expression patterns" value="Expressed in testis and 6 other cell types or tissues"/>
</dbReference>
<reference evidence="15" key="2">
    <citation type="submission" date="2025-08" db="UniProtKB">
        <authorList>
            <consortium name="Ensembl"/>
        </authorList>
    </citation>
    <scope>IDENTIFICATION</scope>
</reference>
<dbReference type="Gene3D" id="3.90.550.50">
    <property type="match status" value="1"/>
</dbReference>
<keyword evidence="4 13" id="KW-0328">Glycosyltransferase</keyword>
<feature type="signal peptide" evidence="14">
    <location>
        <begin position="1"/>
        <end position="19"/>
    </location>
</feature>
<dbReference type="FunFam" id="3.90.550.50:FF:000001">
    <property type="entry name" value="Hexosyltransferase"/>
    <property type="match status" value="1"/>
</dbReference>
<evidence type="ECO:0000313" key="16">
    <source>
        <dbReference type="Proteomes" id="UP000002280"/>
    </source>
</evidence>
<dbReference type="GO" id="GO:0006493">
    <property type="term" value="P:protein O-linked glycosylation"/>
    <property type="evidence" value="ECO:0000318"/>
    <property type="project" value="GO_Central"/>
</dbReference>
<keyword evidence="7" id="KW-0735">Signal-anchor</keyword>
<evidence type="ECO:0000256" key="6">
    <source>
        <dbReference type="ARBA" id="ARBA00022692"/>
    </source>
</evidence>
<dbReference type="eggNOG" id="KOG2287">
    <property type="taxonomic scope" value="Eukaryota"/>
</dbReference>
<keyword evidence="9 13" id="KW-0333">Golgi apparatus</keyword>
<comment type="similarity">
    <text evidence="3 13">Belongs to the glycosyltransferase 31 family.</text>
</comment>
<reference evidence="15 16" key="1">
    <citation type="journal article" date="2007" name="Nature">
        <title>Genome of the marsupial Monodelphis domestica reveals innovation in non-coding sequences.</title>
        <authorList>
            <person name="Mikkelsen T.S."/>
            <person name="Wakefield M.J."/>
            <person name="Aken B."/>
            <person name="Amemiya C.T."/>
            <person name="Chang J.L."/>
            <person name="Duke S."/>
            <person name="Garber M."/>
            <person name="Gentles A.J."/>
            <person name="Goodstadt L."/>
            <person name="Heger A."/>
            <person name="Jurka J."/>
            <person name="Kamal M."/>
            <person name="Mauceli E."/>
            <person name="Searle S.M."/>
            <person name="Sharpe T."/>
            <person name="Baker M.L."/>
            <person name="Batzer M.A."/>
            <person name="Benos P.V."/>
            <person name="Belov K."/>
            <person name="Clamp M."/>
            <person name="Cook A."/>
            <person name="Cuff J."/>
            <person name="Das R."/>
            <person name="Davidow L."/>
            <person name="Deakin J.E."/>
            <person name="Fazzari M.J."/>
            <person name="Glass J.L."/>
            <person name="Grabherr M."/>
            <person name="Greally J.M."/>
            <person name="Gu W."/>
            <person name="Hore T.A."/>
            <person name="Huttley G.A."/>
            <person name="Kleber M."/>
            <person name="Jirtle R.L."/>
            <person name="Koina E."/>
            <person name="Lee J.T."/>
            <person name="Mahony S."/>
            <person name="Marra M.A."/>
            <person name="Miller R.D."/>
            <person name="Nicholls R.D."/>
            <person name="Oda M."/>
            <person name="Papenfuss A.T."/>
            <person name="Parra Z.E."/>
            <person name="Pollock D.D."/>
            <person name="Ray D.A."/>
            <person name="Schein J.E."/>
            <person name="Speed T.P."/>
            <person name="Thompson K."/>
            <person name="VandeBerg J.L."/>
            <person name="Wade C.M."/>
            <person name="Walker J.A."/>
            <person name="Waters P.D."/>
            <person name="Webber C."/>
            <person name="Weidman J.R."/>
            <person name="Xie X."/>
            <person name="Zody M.C."/>
            <person name="Baldwin J."/>
            <person name="Abdouelleil A."/>
            <person name="Abdulkadir J."/>
            <person name="Abebe A."/>
            <person name="Abera B."/>
            <person name="Abreu J."/>
            <person name="Acer S.C."/>
            <person name="Aftuck L."/>
            <person name="Alexander A."/>
            <person name="An P."/>
            <person name="Anderson E."/>
            <person name="Anderson S."/>
            <person name="Arachi H."/>
            <person name="Azer M."/>
            <person name="Bachantsang P."/>
            <person name="Barry A."/>
            <person name="Bayul T."/>
            <person name="Berlin A."/>
            <person name="Bessette D."/>
            <person name="Bloom T."/>
            <person name="Bloom T."/>
            <person name="Boguslavskiy L."/>
            <person name="Bonnet C."/>
            <person name="Boukhgalter B."/>
            <person name="Bourzgui I."/>
            <person name="Brown A."/>
            <person name="Cahill P."/>
            <person name="Channer S."/>
            <person name="Cheshatsang Y."/>
            <person name="Chuda L."/>
            <person name="Citroen M."/>
            <person name="Collymore A."/>
            <person name="Cooke P."/>
            <person name="Costello M."/>
            <person name="D'Aco K."/>
            <person name="Daza R."/>
            <person name="De Haan G."/>
            <person name="DeGray S."/>
            <person name="DeMaso C."/>
            <person name="Dhargay N."/>
            <person name="Dooley K."/>
            <person name="Dooley E."/>
            <person name="Doricent M."/>
            <person name="Dorje P."/>
            <person name="Dorjee K."/>
            <person name="Dupes A."/>
            <person name="Elong R."/>
            <person name="Falk J."/>
            <person name="Farina A."/>
            <person name="Faro S."/>
            <person name="Ferguson D."/>
            <person name="Fisher S."/>
            <person name="Foley C.D."/>
            <person name="Franke A."/>
            <person name="Friedrich D."/>
            <person name="Gadbois L."/>
            <person name="Gearin G."/>
            <person name="Gearin C.R."/>
            <person name="Giannoukos G."/>
            <person name="Goode T."/>
            <person name="Graham J."/>
            <person name="Grandbois E."/>
            <person name="Grewal S."/>
            <person name="Gyaltsen K."/>
            <person name="Hafez N."/>
            <person name="Hagos B."/>
            <person name="Hall J."/>
            <person name="Henson C."/>
            <person name="Hollinger A."/>
            <person name="Honan T."/>
            <person name="Huard M.D."/>
            <person name="Hughes L."/>
            <person name="Hurhula B."/>
            <person name="Husby M.E."/>
            <person name="Kamat A."/>
            <person name="Kanga B."/>
            <person name="Kashin S."/>
            <person name="Khazanovich D."/>
            <person name="Kisner P."/>
            <person name="Lance K."/>
            <person name="Lara M."/>
            <person name="Lee W."/>
            <person name="Lennon N."/>
            <person name="Letendre F."/>
            <person name="LeVine R."/>
            <person name="Lipovsky A."/>
            <person name="Liu X."/>
            <person name="Liu J."/>
            <person name="Liu S."/>
            <person name="Lokyitsang T."/>
            <person name="Lokyitsang Y."/>
            <person name="Lubonja R."/>
            <person name="Lui A."/>
            <person name="MacDonald P."/>
            <person name="Magnisalis V."/>
            <person name="Maru K."/>
            <person name="Matthews C."/>
            <person name="McCusker W."/>
            <person name="McDonough S."/>
            <person name="Mehta T."/>
            <person name="Meldrim J."/>
            <person name="Meneus L."/>
            <person name="Mihai O."/>
            <person name="Mihalev A."/>
            <person name="Mihova T."/>
            <person name="Mittelman R."/>
            <person name="Mlenga V."/>
            <person name="Montmayeur A."/>
            <person name="Mulrain L."/>
            <person name="Navidi A."/>
            <person name="Naylor J."/>
            <person name="Negash T."/>
            <person name="Nguyen T."/>
            <person name="Nguyen N."/>
            <person name="Nicol R."/>
            <person name="Norbu C."/>
            <person name="Norbu N."/>
            <person name="Novod N."/>
            <person name="O'Neill B."/>
            <person name="Osman S."/>
            <person name="Markiewicz E."/>
            <person name="Oyono O.L."/>
            <person name="Patti C."/>
            <person name="Phunkhang P."/>
            <person name="Pierre F."/>
            <person name="Priest M."/>
            <person name="Raghuraman S."/>
            <person name="Rege F."/>
            <person name="Reyes R."/>
            <person name="Rise C."/>
            <person name="Rogov P."/>
            <person name="Ross K."/>
            <person name="Ryan E."/>
            <person name="Settipalli S."/>
            <person name="Shea T."/>
            <person name="Sherpa N."/>
            <person name="Shi L."/>
            <person name="Shih D."/>
            <person name="Sparrow T."/>
            <person name="Spaulding J."/>
            <person name="Stalker J."/>
            <person name="Stange-Thomann N."/>
            <person name="Stavropoulos S."/>
            <person name="Stone C."/>
            <person name="Strader C."/>
            <person name="Tesfaye S."/>
            <person name="Thomson T."/>
            <person name="Thoulutsang Y."/>
            <person name="Thoulutsang D."/>
            <person name="Topham K."/>
            <person name="Topping I."/>
            <person name="Tsamla T."/>
            <person name="Vassiliev H."/>
            <person name="Vo A."/>
            <person name="Wangchuk T."/>
            <person name="Wangdi T."/>
            <person name="Weiand M."/>
            <person name="Wilkinson J."/>
            <person name="Wilson A."/>
            <person name="Yadav S."/>
            <person name="Young G."/>
            <person name="Yu Q."/>
            <person name="Zembek L."/>
            <person name="Zhong D."/>
            <person name="Zimmer A."/>
            <person name="Zwirko Z."/>
            <person name="Jaffe D.B."/>
            <person name="Alvarez P."/>
            <person name="Brockman W."/>
            <person name="Butler J."/>
            <person name="Chin C."/>
            <person name="Gnerre S."/>
            <person name="MacCallum I."/>
            <person name="Graves J.A."/>
            <person name="Ponting C.P."/>
            <person name="Breen M."/>
            <person name="Samollow P.B."/>
            <person name="Lander E.S."/>
            <person name="Lindblad-Toh K."/>
        </authorList>
    </citation>
    <scope>NUCLEOTIDE SEQUENCE [LARGE SCALE GENOMIC DNA]</scope>
</reference>
<evidence type="ECO:0000256" key="3">
    <source>
        <dbReference type="ARBA" id="ARBA00008661"/>
    </source>
</evidence>
<evidence type="ECO:0000256" key="8">
    <source>
        <dbReference type="ARBA" id="ARBA00022989"/>
    </source>
</evidence>
<evidence type="ECO:0000256" key="2">
    <source>
        <dbReference type="ARBA" id="ARBA00004922"/>
    </source>
</evidence>